<name>A0A0A9ENC8_ARUDO</name>
<sequence>MGGTHLSTCHGTRLLAEAVKAWKALKNKPPFHLHHHEETSSRLQCCHAQTVQISRASWLV</sequence>
<protein>
    <submittedName>
        <fullName evidence="1">Uncharacterized protein</fullName>
    </submittedName>
</protein>
<organism evidence="1">
    <name type="scientific">Arundo donax</name>
    <name type="common">Giant reed</name>
    <name type="synonym">Donax arundinaceus</name>
    <dbReference type="NCBI Taxonomy" id="35708"/>
    <lineage>
        <taxon>Eukaryota</taxon>
        <taxon>Viridiplantae</taxon>
        <taxon>Streptophyta</taxon>
        <taxon>Embryophyta</taxon>
        <taxon>Tracheophyta</taxon>
        <taxon>Spermatophyta</taxon>
        <taxon>Magnoliopsida</taxon>
        <taxon>Liliopsida</taxon>
        <taxon>Poales</taxon>
        <taxon>Poaceae</taxon>
        <taxon>PACMAD clade</taxon>
        <taxon>Arundinoideae</taxon>
        <taxon>Arundineae</taxon>
        <taxon>Arundo</taxon>
    </lineage>
</organism>
<accession>A0A0A9ENC8</accession>
<dbReference type="EMBL" id="GBRH01198515">
    <property type="protein sequence ID" value="JAD99380.1"/>
    <property type="molecule type" value="Transcribed_RNA"/>
</dbReference>
<proteinExistence type="predicted"/>
<dbReference type="AlphaFoldDB" id="A0A0A9ENC8"/>
<reference evidence="1" key="2">
    <citation type="journal article" date="2015" name="Data Brief">
        <title>Shoot transcriptome of the giant reed, Arundo donax.</title>
        <authorList>
            <person name="Barrero R.A."/>
            <person name="Guerrero F.D."/>
            <person name="Moolhuijzen P."/>
            <person name="Goolsby J.A."/>
            <person name="Tidwell J."/>
            <person name="Bellgard S.E."/>
            <person name="Bellgard M.I."/>
        </authorList>
    </citation>
    <scope>NUCLEOTIDE SEQUENCE</scope>
    <source>
        <tissue evidence="1">Shoot tissue taken approximately 20 cm above the soil surface</tissue>
    </source>
</reference>
<evidence type="ECO:0000313" key="1">
    <source>
        <dbReference type="EMBL" id="JAD99380.1"/>
    </source>
</evidence>
<reference evidence="1" key="1">
    <citation type="submission" date="2014-09" db="EMBL/GenBank/DDBJ databases">
        <authorList>
            <person name="Magalhaes I.L.F."/>
            <person name="Oliveira U."/>
            <person name="Santos F.R."/>
            <person name="Vidigal T.H.D.A."/>
            <person name="Brescovit A.D."/>
            <person name="Santos A.J."/>
        </authorList>
    </citation>
    <scope>NUCLEOTIDE SEQUENCE</scope>
    <source>
        <tissue evidence="1">Shoot tissue taken approximately 20 cm above the soil surface</tissue>
    </source>
</reference>